<reference evidence="6 7" key="1">
    <citation type="journal article" date="2024" name="J Genomics">
        <title>Draft genome sequencing and assembly of Favolaschia claudopus CIRM-BRFM 2984 isolated from oak limbs.</title>
        <authorList>
            <person name="Navarro D."/>
            <person name="Drula E."/>
            <person name="Chaduli D."/>
            <person name="Cazenave R."/>
            <person name="Ahrendt S."/>
            <person name="Wang J."/>
            <person name="Lipzen A."/>
            <person name="Daum C."/>
            <person name="Barry K."/>
            <person name="Grigoriev I.V."/>
            <person name="Favel A."/>
            <person name="Rosso M.N."/>
            <person name="Martin F."/>
        </authorList>
    </citation>
    <scope>NUCLEOTIDE SEQUENCE [LARGE SCALE GENOMIC DNA]</scope>
    <source>
        <strain evidence="6 7">CIRM-BRFM 2984</strain>
    </source>
</reference>
<protein>
    <recommendedName>
        <fullName evidence="5">MYND-type domain-containing protein</fullName>
    </recommendedName>
</protein>
<organism evidence="6 7">
    <name type="scientific">Favolaschia claudopus</name>
    <dbReference type="NCBI Taxonomy" id="2862362"/>
    <lineage>
        <taxon>Eukaryota</taxon>
        <taxon>Fungi</taxon>
        <taxon>Dikarya</taxon>
        <taxon>Basidiomycota</taxon>
        <taxon>Agaricomycotina</taxon>
        <taxon>Agaricomycetes</taxon>
        <taxon>Agaricomycetidae</taxon>
        <taxon>Agaricales</taxon>
        <taxon>Marasmiineae</taxon>
        <taxon>Mycenaceae</taxon>
        <taxon>Favolaschia</taxon>
    </lineage>
</organism>
<dbReference type="EMBL" id="JAWWNJ010000100">
    <property type="protein sequence ID" value="KAK6995971.1"/>
    <property type="molecule type" value="Genomic_DNA"/>
</dbReference>
<evidence type="ECO:0000256" key="1">
    <source>
        <dbReference type="ARBA" id="ARBA00022723"/>
    </source>
</evidence>
<dbReference type="Proteomes" id="UP001362999">
    <property type="component" value="Unassembled WGS sequence"/>
</dbReference>
<keyword evidence="3" id="KW-0862">Zinc</keyword>
<dbReference type="Gene3D" id="6.10.140.2220">
    <property type="match status" value="1"/>
</dbReference>
<dbReference type="PROSITE" id="PS01360">
    <property type="entry name" value="ZF_MYND_1"/>
    <property type="match status" value="1"/>
</dbReference>
<evidence type="ECO:0000313" key="6">
    <source>
        <dbReference type="EMBL" id="KAK6995971.1"/>
    </source>
</evidence>
<comment type="caution">
    <text evidence="6">The sequence shown here is derived from an EMBL/GenBank/DDBJ whole genome shotgun (WGS) entry which is preliminary data.</text>
</comment>
<gene>
    <name evidence="6" type="ORF">R3P38DRAFT_2655538</name>
</gene>
<dbReference type="InterPro" id="IPR002893">
    <property type="entry name" value="Znf_MYND"/>
</dbReference>
<accession>A0AAV9ZZ56</accession>
<evidence type="ECO:0000256" key="4">
    <source>
        <dbReference type="PROSITE-ProRule" id="PRU00134"/>
    </source>
</evidence>
<evidence type="ECO:0000259" key="5">
    <source>
        <dbReference type="PROSITE" id="PS50865"/>
    </source>
</evidence>
<keyword evidence="2 4" id="KW-0863">Zinc-finger</keyword>
<dbReference type="GO" id="GO:0008270">
    <property type="term" value="F:zinc ion binding"/>
    <property type="evidence" value="ECO:0007669"/>
    <property type="project" value="UniProtKB-KW"/>
</dbReference>
<keyword evidence="7" id="KW-1185">Reference proteome</keyword>
<sequence length="643" mass="72250">MPPHLITPSQISAFPAQLQVRRLSSHRFVIPSLNSIPLQRAARLAADVSTPLTFLADALRDIRRVCFQATDSGRESLLSLLSLIYGLLDPTRLPPEPNTVDTDIVFYQSILCAFEMLQLFSFLIGQNTNILPKIGRVFWPRLWCWSQLMESHNHYTDTFPGSPRFPILEMAGLFWKTECISEFAIRNTPGLGTFLAHVWDDIISVWGERPGGSSILYKLSLYAAITDFLRICHHSGSHELFGSIVDGAGGPDKIAAVLIKYISLLIADAEHVPLERPTLMNFLANILLFLCDGQSLWHSLVRAGYTRFITKVVIKLTEGPWTADQLIKEAVVSCLRHLASIISLNDEYVRRALRANLFTALCCFLRMDIAQDKHEVVTQILDTVAQATLHYPSLRTLASIFPALETVDAAGTRSFSGIYQAEWTTFITLARMRVRLLNQFRSKKISSIAACANPECKILNIKRTGLRRCAGCKLALYCSKKCQTMSWRIYNHRSICAGACSENASEYRSTRFLHFAILREYHAQKSNLILKELAYANFTGRKAFCLLFRYIAGRFSASVVFADSYKKTIENHPTAGLPSVEMHLVDLPKQPIYAIALRTSGRVSMKERILQTVQKISSAKFEDAAKDLARLEVVETYDGDANV</sequence>
<dbReference type="Pfam" id="PF01753">
    <property type="entry name" value="zf-MYND"/>
    <property type="match status" value="1"/>
</dbReference>
<dbReference type="SUPFAM" id="SSF144232">
    <property type="entry name" value="HIT/MYND zinc finger-like"/>
    <property type="match status" value="1"/>
</dbReference>
<dbReference type="PROSITE" id="PS50865">
    <property type="entry name" value="ZF_MYND_2"/>
    <property type="match status" value="1"/>
</dbReference>
<name>A0AAV9ZZ56_9AGAR</name>
<feature type="domain" description="MYND-type" evidence="5">
    <location>
        <begin position="448"/>
        <end position="496"/>
    </location>
</feature>
<evidence type="ECO:0000313" key="7">
    <source>
        <dbReference type="Proteomes" id="UP001362999"/>
    </source>
</evidence>
<evidence type="ECO:0000256" key="2">
    <source>
        <dbReference type="ARBA" id="ARBA00022771"/>
    </source>
</evidence>
<evidence type="ECO:0000256" key="3">
    <source>
        <dbReference type="ARBA" id="ARBA00022833"/>
    </source>
</evidence>
<keyword evidence="1" id="KW-0479">Metal-binding</keyword>
<dbReference type="AlphaFoldDB" id="A0AAV9ZZ56"/>
<proteinExistence type="predicted"/>